<dbReference type="AlphaFoldDB" id="A0A2Z7BQ48"/>
<proteinExistence type="predicted"/>
<keyword evidence="2" id="KW-1185">Reference proteome</keyword>
<evidence type="ECO:0000313" key="2">
    <source>
        <dbReference type="Proteomes" id="UP000250235"/>
    </source>
</evidence>
<dbReference type="Proteomes" id="UP000250235">
    <property type="component" value="Unassembled WGS sequence"/>
</dbReference>
<protein>
    <submittedName>
        <fullName evidence="1">Uncharacterized protein</fullName>
    </submittedName>
</protein>
<gene>
    <name evidence="1" type="ORF">F511_39400</name>
</gene>
<dbReference type="EMBL" id="KV003247">
    <property type="protein sequence ID" value="KZV36721.1"/>
    <property type="molecule type" value="Genomic_DNA"/>
</dbReference>
<accession>A0A2Z7BQ48</accession>
<sequence length="179" mass="20422">MPPRRGRGRTVRRSVEDVQQNIPLRLRERHAEVEDVTRQIGEMELVLARFQRKNPPTFIGAEGGLLAEGWLEHMEGLFDTLEYTTERRLKLAILQLREHAQRWWKGTSRVMRETGVLRSSDLSSSAEHDVVINDIIIDGPLRCSSWFSFDVPADPSSSSSASSWFLSYQLIHYAPSGST</sequence>
<evidence type="ECO:0000313" key="1">
    <source>
        <dbReference type="EMBL" id="KZV36721.1"/>
    </source>
</evidence>
<reference evidence="1 2" key="1">
    <citation type="journal article" date="2015" name="Proc. Natl. Acad. Sci. U.S.A.">
        <title>The resurrection genome of Boea hygrometrica: A blueprint for survival of dehydration.</title>
        <authorList>
            <person name="Xiao L."/>
            <person name="Yang G."/>
            <person name="Zhang L."/>
            <person name="Yang X."/>
            <person name="Zhao S."/>
            <person name="Ji Z."/>
            <person name="Zhou Q."/>
            <person name="Hu M."/>
            <person name="Wang Y."/>
            <person name="Chen M."/>
            <person name="Xu Y."/>
            <person name="Jin H."/>
            <person name="Xiao X."/>
            <person name="Hu G."/>
            <person name="Bao F."/>
            <person name="Hu Y."/>
            <person name="Wan P."/>
            <person name="Li L."/>
            <person name="Deng X."/>
            <person name="Kuang T."/>
            <person name="Xiang C."/>
            <person name="Zhu J.K."/>
            <person name="Oliver M.J."/>
            <person name="He Y."/>
        </authorList>
    </citation>
    <scope>NUCLEOTIDE SEQUENCE [LARGE SCALE GENOMIC DNA]</scope>
    <source>
        <strain evidence="2">cv. XS01</strain>
    </source>
</reference>
<name>A0A2Z7BQ48_9LAMI</name>
<dbReference type="OrthoDB" id="2272416at2759"/>
<organism evidence="1 2">
    <name type="scientific">Dorcoceras hygrometricum</name>
    <dbReference type="NCBI Taxonomy" id="472368"/>
    <lineage>
        <taxon>Eukaryota</taxon>
        <taxon>Viridiplantae</taxon>
        <taxon>Streptophyta</taxon>
        <taxon>Embryophyta</taxon>
        <taxon>Tracheophyta</taxon>
        <taxon>Spermatophyta</taxon>
        <taxon>Magnoliopsida</taxon>
        <taxon>eudicotyledons</taxon>
        <taxon>Gunneridae</taxon>
        <taxon>Pentapetalae</taxon>
        <taxon>asterids</taxon>
        <taxon>lamiids</taxon>
        <taxon>Lamiales</taxon>
        <taxon>Gesneriaceae</taxon>
        <taxon>Didymocarpoideae</taxon>
        <taxon>Trichosporeae</taxon>
        <taxon>Loxocarpinae</taxon>
        <taxon>Dorcoceras</taxon>
    </lineage>
</organism>